<dbReference type="Pfam" id="PF00133">
    <property type="entry name" value="tRNA-synt_1"/>
    <property type="match status" value="2"/>
</dbReference>
<dbReference type="Gene3D" id="3.10.20.590">
    <property type="match status" value="1"/>
</dbReference>
<evidence type="ECO:0000313" key="15">
    <source>
        <dbReference type="Proteomes" id="UP000177026"/>
    </source>
</evidence>
<evidence type="ECO:0000256" key="10">
    <source>
        <dbReference type="RuleBase" id="RU363035"/>
    </source>
</evidence>
<dbReference type="AlphaFoldDB" id="A0A1F7GLG6"/>
<dbReference type="Gene3D" id="3.40.50.620">
    <property type="entry name" value="HUPs"/>
    <property type="match status" value="2"/>
</dbReference>
<dbReference type="PANTHER" id="PTHR43740">
    <property type="entry name" value="LEUCYL-TRNA SYNTHETASE"/>
    <property type="match status" value="1"/>
</dbReference>
<dbReference type="InterPro" id="IPR002302">
    <property type="entry name" value="Leu-tRNA-ligase"/>
</dbReference>
<evidence type="ECO:0000256" key="3">
    <source>
        <dbReference type="ARBA" id="ARBA00022598"/>
    </source>
</evidence>
<dbReference type="GO" id="GO:0005829">
    <property type="term" value="C:cytosol"/>
    <property type="evidence" value="ECO:0007669"/>
    <property type="project" value="TreeGrafter"/>
</dbReference>
<dbReference type="GO" id="GO:0004823">
    <property type="term" value="F:leucine-tRNA ligase activity"/>
    <property type="evidence" value="ECO:0007669"/>
    <property type="project" value="UniProtKB-UniRule"/>
</dbReference>
<dbReference type="InterPro" id="IPR001412">
    <property type="entry name" value="aa-tRNA-synth_I_CS"/>
</dbReference>
<evidence type="ECO:0000256" key="7">
    <source>
        <dbReference type="ARBA" id="ARBA00023146"/>
    </source>
</evidence>
<sequence length="813" mass="94044">MRKYIPKQFESKWQQKWKKDKIFSPDLDKARKPYFALMMFPYPSAEGLHVGNMYAFTGADIFARFMRMQGYDVFEPIGLDGFGIHSENYAIKVNKHPMDLSKVTEERFYKQLTSIGNAFDWTRTVETYKPDYYKWTQWIFLQMYKNGLAYRKKAEVNWCPSCKTVLADEQVIAGKCERCSSNVTKKMLEQWFFKITQYAERLLKNLDTLDWSKKVLTAQRNWIGKKVGINMDYPIKNSKEVITCFTTAPVNFGMTFIVLAPEHQVVKKILDGTLRVSREQKQAVKKYVDGVLAKPLAQRISEAKEKTGVFTGLYAQNRIAGWDVPVWIADFVMSEVGTGAVQGCPGHDYRDFEFAKKFGLPIIRVVKGPDGNTSPIEKPEQVIVRGMKGTMVNSKFLNGLPFDQGLEKTMDYAEEKRWGKRVVSYHLRDWLISRQRYWGPPIPMIYCDTCGTVPVPEKDLPVILPYVENFRPAGTGVSPLASDENFYKVKCPKCGKEAKRETDVSDTFLDSAWYFFRYTSTEDSTQPWTSERVKKWLPVNTYIGGAEHSVLHLLYSRFLTMVFKDIDLISHFEEPFTRFRAHGLIISEGAKMSKSKGNVINPDEYISEYGTDTLRLYLMFIGPFDQGGDFRDEAISGPQNFLRRIWNLKEKIEDRTLTTEDAKWLHKTVEKVTSDMPSLKFNTAIASMMEWLNFLSKKKFVTKKEYKSLLLLLAPYAPHITEELWNQIGEEYSIHLQAWPKLDVEALTDEMVTIPVQVDGKVRSTIRIKYQEVSIQNQVIEKALKEERVKKYTDGKKYKVIYVPGKILNFVTS</sequence>
<dbReference type="GO" id="GO:0002161">
    <property type="term" value="F:aminoacyl-tRNA deacylase activity"/>
    <property type="evidence" value="ECO:0007669"/>
    <property type="project" value="InterPro"/>
</dbReference>
<keyword evidence="6 9" id="KW-0648">Protein biosynthesis</keyword>
<evidence type="ECO:0000256" key="5">
    <source>
        <dbReference type="ARBA" id="ARBA00022840"/>
    </source>
</evidence>
<dbReference type="SUPFAM" id="SSF52374">
    <property type="entry name" value="Nucleotidylyl transferase"/>
    <property type="match status" value="1"/>
</dbReference>
<accession>A0A1F7GLG6</accession>
<feature type="binding site" evidence="9">
    <location>
        <position position="594"/>
    </location>
    <ligand>
        <name>ATP</name>
        <dbReference type="ChEBI" id="CHEBI:30616"/>
    </ligand>
</feature>
<dbReference type="NCBIfam" id="TIGR00396">
    <property type="entry name" value="leuS_bact"/>
    <property type="match status" value="1"/>
</dbReference>
<dbReference type="InterPro" id="IPR002300">
    <property type="entry name" value="aa-tRNA-synth_Ia"/>
</dbReference>
<feature type="domain" description="Aminoacyl-tRNA synthetase class Ia" evidence="11">
    <location>
        <begin position="12"/>
        <end position="218"/>
    </location>
</feature>
<dbReference type="GO" id="GO:0006429">
    <property type="term" value="P:leucyl-tRNA aminoacylation"/>
    <property type="evidence" value="ECO:0007669"/>
    <property type="project" value="UniProtKB-UniRule"/>
</dbReference>
<dbReference type="EMBL" id="MFZI01000043">
    <property type="protein sequence ID" value="OGK19777.1"/>
    <property type="molecule type" value="Genomic_DNA"/>
</dbReference>
<protein>
    <recommendedName>
        <fullName evidence="9">Leucine--tRNA ligase</fullName>
        <ecNumber evidence="9">6.1.1.4</ecNumber>
    </recommendedName>
    <alternativeName>
        <fullName evidence="9">Leucyl-tRNA synthetase</fullName>
        <shortName evidence="9">LeuRS</shortName>
    </alternativeName>
</protein>
<dbReference type="InterPro" id="IPR009008">
    <property type="entry name" value="Val/Leu/Ile-tRNA-synth_edit"/>
</dbReference>
<comment type="caution">
    <text evidence="9">Lacks conserved residue(s) required for the propagation of feature annotation.</text>
</comment>
<evidence type="ECO:0000256" key="9">
    <source>
        <dbReference type="HAMAP-Rule" id="MF_00049"/>
    </source>
</evidence>
<feature type="domain" description="Aminoacyl-tRNA synthetase class Ia" evidence="11">
    <location>
        <begin position="426"/>
        <end position="619"/>
    </location>
</feature>
<proteinExistence type="inferred from homology"/>
<evidence type="ECO:0000259" key="13">
    <source>
        <dbReference type="Pfam" id="PF13603"/>
    </source>
</evidence>
<name>A0A1F7GLG6_9BACT</name>
<feature type="domain" description="Leucyl-tRNA synthetase editing" evidence="13">
    <location>
        <begin position="220"/>
        <end position="413"/>
    </location>
</feature>
<dbReference type="PROSITE" id="PS00178">
    <property type="entry name" value="AA_TRNA_LIGASE_I"/>
    <property type="match status" value="1"/>
</dbReference>
<comment type="caution">
    <text evidence="14">The sequence shown here is derived from an EMBL/GenBank/DDBJ whole genome shotgun (WGS) entry which is preliminary data.</text>
</comment>
<dbReference type="FunFam" id="1.10.730.10:FF:000002">
    <property type="entry name" value="Leucine--tRNA ligase"/>
    <property type="match status" value="1"/>
</dbReference>
<keyword evidence="7 9" id="KW-0030">Aminoacyl-tRNA synthetase</keyword>
<evidence type="ECO:0000256" key="1">
    <source>
        <dbReference type="ARBA" id="ARBA00005594"/>
    </source>
</evidence>
<dbReference type="GO" id="GO:0005524">
    <property type="term" value="F:ATP binding"/>
    <property type="evidence" value="ECO:0007669"/>
    <property type="project" value="UniProtKB-UniRule"/>
</dbReference>
<dbReference type="HAMAP" id="MF_00049_B">
    <property type="entry name" value="Leu_tRNA_synth_B"/>
    <property type="match status" value="1"/>
</dbReference>
<keyword evidence="4 9" id="KW-0547">Nucleotide-binding</keyword>
<evidence type="ECO:0000256" key="8">
    <source>
        <dbReference type="ARBA" id="ARBA00047469"/>
    </source>
</evidence>
<dbReference type="CDD" id="cd00812">
    <property type="entry name" value="LeuRS_core"/>
    <property type="match status" value="1"/>
</dbReference>
<dbReference type="InterPro" id="IPR014729">
    <property type="entry name" value="Rossmann-like_a/b/a_fold"/>
</dbReference>
<comment type="catalytic activity">
    <reaction evidence="8 9">
        <text>tRNA(Leu) + L-leucine + ATP = L-leucyl-tRNA(Leu) + AMP + diphosphate</text>
        <dbReference type="Rhea" id="RHEA:11688"/>
        <dbReference type="Rhea" id="RHEA-COMP:9613"/>
        <dbReference type="Rhea" id="RHEA-COMP:9622"/>
        <dbReference type="ChEBI" id="CHEBI:30616"/>
        <dbReference type="ChEBI" id="CHEBI:33019"/>
        <dbReference type="ChEBI" id="CHEBI:57427"/>
        <dbReference type="ChEBI" id="CHEBI:78442"/>
        <dbReference type="ChEBI" id="CHEBI:78494"/>
        <dbReference type="ChEBI" id="CHEBI:456215"/>
        <dbReference type="EC" id="6.1.1.4"/>
    </reaction>
</comment>
<dbReference type="CDD" id="cd07958">
    <property type="entry name" value="Anticodon_Ia_Leu_BEm"/>
    <property type="match status" value="1"/>
</dbReference>
<dbReference type="InterPro" id="IPR013155">
    <property type="entry name" value="M/V/L/I-tRNA-synth_anticd-bd"/>
</dbReference>
<dbReference type="Pfam" id="PF08264">
    <property type="entry name" value="Anticodon_1"/>
    <property type="match status" value="1"/>
</dbReference>
<dbReference type="Gene3D" id="1.10.730.10">
    <property type="entry name" value="Isoleucyl-tRNA Synthetase, Domain 1"/>
    <property type="match status" value="1"/>
</dbReference>
<feature type="short sequence motif" description="'KMSKS' region" evidence="9">
    <location>
        <begin position="591"/>
        <end position="595"/>
    </location>
</feature>
<evidence type="ECO:0000313" key="14">
    <source>
        <dbReference type="EMBL" id="OGK19777.1"/>
    </source>
</evidence>
<dbReference type="Gene3D" id="3.90.740.10">
    <property type="entry name" value="Valyl/Leucyl/Isoleucyl-tRNA synthetase, editing domain"/>
    <property type="match status" value="1"/>
</dbReference>
<dbReference type="InterPro" id="IPR025709">
    <property type="entry name" value="Leu_tRNA-synth_edit"/>
</dbReference>
<dbReference type="PANTHER" id="PTHR43740:SF2">
    <property type="entry name" value="LEUCINE--TRNA LIGASE, MITOCHONDRIAL"/>
    <property type="match status" value="1"/>
</dbReference>
<reference evidence="14 15" key="1">
    <citation type="journal article" date="2016" name="Nat. Commun.">
        <title>Thousands of microbial genomes shed light on interconnected biogeochemical processes in an aquifer system.</title>
        <authorList>
            <person name="Anantharaman K."/>
            <person name="Brown C.T."/>
            <person name="Hug L.A."/>
            <person name="Sharon I."/>
            <person name="Castelle C.J."/>
            <person name="Probst A.J."/>
            <person name="Thomas B.C."/>
            <person name="Singh A."/>
            <person name="Wilkins M.J."/>
            <person name="Karaoz U."/>
            <person name="Brodie E.L."/>
            <person name="Williams K.H."/>
            <person name="Hubbard S.S."/>
            <person name="Banfield J.F."/>
        </authorList>
    </citation>
    <scope>NUCLEOTIDE SEQUENCE [LARGE SCALE GENOMIC DNA]</scope>
</reference>
<dbReference type="PRINTS" id="PR00985">
    <property type="entry name" value="TRNASYNTHLEU"/>
</dbReference>
<feature type="domain" description="Methionyl/Valyl/Leucyl/Isoleucyl-tRNA synthetase anticodon-binding" evidence="12">
    <location>
        <begin position="665"/>
        <end position="769"/>
    </location>
</feature>
<evidence type="ECO:0000259" key="11">
    <source>
        <dbReference type="Pfam" id="PF00133"/>
    </source>
</evidence>
<dbReference type="SUPFAM" id="SSF47323">
    <property type="entry name" value="Anticodon-binding domain of a subclass of class I aminoacyl-tRNA synthetases"/>
    <property type="match status" value="1"/>
</dbReference>
<dbReference type="Proteomes" id="UP000177026">
    <property type="component" value="Unassembled WGS sequence"/>
</dbReference>
<gene>
    <name evidence="9" type="primary">leuS</name>
    <name evidence="14" type="ORF">A2866_05650</name>
</gene>
<keyword evidence="2 9" id="KW-0963">Cytoplasm</keyword>
<evidence type="ECO:0000256" key="2">
    <source>
        <dbReference type="ARBA" id="ARBA00022490"/>
    </source>
</evidence>
<dbReference type="Pfam" id="PF13603">
    <property type="entry name" value="tRNA-synt_1_2"/>
    <property type="match status" value="1"/>
</dbReference>
<evidence type="ECO:0000256" key="6">
    <source>
        <dbReference type="ARBA" id="ARBA00022917"/>
    </source>
</evidence>
<evidence type="ECO:0000259" key="12">
    <source>
        <dbReference type="Pfam" id="PF08264"/>
    </source>
</evidence>
<comment type="similarity">
    <text evidence="1 9 10">Belongs to the class-I aminoacyl-tRNA synthetase family.</text>
</comment>
<dbReference type="EC" id="6.1.1.4" evidence="9"/>
<organism evidence="14 15">
    <name type="scientific">Candidatus Roizmanbacteria bacterium RIFCSPHIGHO2_01_FULL_39_8</name>
    <dbReference type="NCBI Taxonomy" id="1802033"/>
    <lineage>
        <taxon>Bacteria</taxon>
        <taxon>Candidatus Roizmaniibacteriota</taxon>
    </lineage>
</organism>
<dbReference type="InterPro" id="IPR009080">
    <property type="entry name" value="tRNAsynth_Ia_anticodon-bd"/>
</dbReference>
<keyword evidence="3 9" id="KW-0436">Ligase</keyword>
<keyword evidence="5 9" id="KW-0067">ATP-binding</keyword>
<evidence type="ECO:0000256" key="4">
    <source>
        <dbReference type="ARBA" id="ARBA00022741"/>
    </source>
</evidence>
<dbReference type="SUPFAM" id="SSF50677">
    <property type="entry name" value="ValRS/IleRS/LeuRS editing domain"/>
    <property type="match status" value="1"/>
</dbReference>
<comment type="subcellular location">
    <subcellularLocation>
        <location evidence="9">Cytoplasm</location>
    </subcellularLocation>
</comment>